<dbReference type="InterPro" id="IPR015854">
    <property type="entry name" value="ABC_transpr_LolD-like"/>
</dbReference>
<dbReference type="GO" id="GO:0051301">
    <property type="term" value="P:cell division"/>
    <property type="evidence" value="ECO:0007669"/>
    <property type="project" value="UniProtKB-KW"/>
</dbReference>
<evidence type="ECO:0000256" key="6">
    <source>
        <dbReference type="ARBA" id="ARBA00022840"/>
    </source>
</evidence>
<dbReference type="PANTHER" id="PTHR24220:SF470">
    <property type="entry name" value="CELL DIVISION ATP-BINDING PROTEIN FTSE"/>
    <property type="match status" value="1"/>
</dbReference>
<dbReference type="GO" id="GO:0016887">
    <property type="term" value="F:ATP hydrolysis activity"/>
    <property type="evidence" value="ECO:0007669"/>
    <property type="project" value="InterPro"/>
</dbReference>
<dbReference type="Gene3D" id="3.40.50.300">
    <property type="entry name" value="P-loop containing nucleotide triphosphate hydrolases"/>
    <property type="match status" value="1"/>
</dbReference>
<evidence type="ECO:0000313" key="8">
    <source>
        <dbReference type="EMBL" id="OOS07557.1"/>
    </source>
</evidence>
<dbReference type="Proteomes" id="UP000190023">
    <property type="component" value="Unassembled WGS sequence"/>
</dbReference>
<evidence type="ECO:0000256" key="5">
    <source>
        <dbReference type="ARBA" id="ARBA00022741"/>
    </source>
</evidence>
<dbReference type="FunFam" id="3.40.50.300:FF:000056">
    <property type="entry name" value="Cell division ATP-binding protein FtsE"/>
    <property type="match status" value="1"/>
</dbReference>
<keyword evidence="8" id="KW-0132">Cell division</keyword>
<evidence type="ECO:0000259" key="7">
    <source>
        <dbReference type="PROSITE" id="PS50893"/>
    </source>
</evidence>
<dbReference type="InterPro" id="IPR017871">
    <property type="entry name" value="ABC_transporter-like_CS"/>
</dbReference>
<dbReference type="PROSITE" id="PS50893">
    <property type="entry name" value="ABC_TRANSPORTER_2"/>
    <property type="match status" value="1"/>
</dbReference>
<comment type="function">
    <text evidence="1">Part of the ABC transporter FtsEX involved in cellular division. Important for assembly or stability of the septal ring.</text>
</comment>
<accession>A0A1T0BBR0</accession>
<dbReference type="STRING" id="123822.B0188_00310"/>
<dbReference type="GO" id="GO:0022857">
    <property type="term" value="F:transmembrane transporter activity"/>
    <property type="evidence" value="ECO:0007669"/>
    <property type="project" value="TreeGrafter"/>
</dbReference>
<dbReference type="SMART" id="SM00382">
    <property type="entry name" value="AAA"/>
    <property type="match status" value="1"/>
</dbReference>
<sequence length="216" mass="23867">MISFSNVSKAYRGGKPALQNISFHLPVGGMTYLVGHSGAGKSTLLKLIMGMERANGGKIFFNQRDITRLSRYETTFLRRQIGMVHQDYHLLPDMSVLDNVALPLVVVGAHPKEAESRALAALDRVGLRDRATHLPVHLSGGEQQRVSIARAIVHKPQLLLADEPTGNLDYSLSLGIFNLFAELNQMRMTVLIATHNLDILKQIPKPCLVLEQGVLR</sequence>
<proteinExistence type="inferred from homology"/>
<comment type="similarity">
    <text evidence="2">Belongs to the ABC transporter superfamily.</text>
</comment>
<dbReference type="PROSITE" id="PS00211">
    <property type="entry name" value="ABC_TRANSPORTER_1"/>
    <property type="match status" value="1"/>
</dbReference>
<dbReference type="OrthoDB" id="9802264at2"/>
<gene>
    <name evidence="8" type="ORF">B0188_00310</name>
</gene>
<keyword evidence="6 8" id="KW-0067">ATP-binding</keyword>
<dbReference type="GO" id="GO:0005524">
    <property type="term" value="F:ATP binding"/>
    <property type="evidence" value="ECO:0007669"/>
    <property type="project" value="UniProtKB-KW"/>
</dbReference>
<dbReference type="EMBL" id="MUYB01000001">
    <property type="protein sequence ID" value="OOS07557.1"/>
    <property type="molecule type" value="Genomic_DNA"/>
</dbReference>
<comment type="caution">
    <text evidence="8">The sequence shown here is derived from an EMBL/GenBank/DDBJ whole genome shotgun (WGS) entry which is preliminary data.</text>
</comment>
<evidence type="ECO:0000313" key="9">
    <source>
        <dbReference type="Proteomes" id="UP000190023"/>
    </source>
</evidence>
<keyword evidence="5" id="KW-0547">Nucleotide-binding</keyword>
<dbReference type="Pfam" id="PF00005">
    <property type="entry name" value="ABC_tran"/>
    <property type="match status" value="1"/>
</dbReference>
<protein>
    <recommendedName>
        <fullName evidence="3">Cell division ATP-binding protein FtsE</fullName>
    </recommendedName>
</protein>
<dbReference type="InterPro" id="IPR027417">
    <property type="entry name" value="P-loop_NTPase"/>
</dbReference>
<dbReference type="GO" id="GO:0005886">
    <property type="term" value="C:plasma membrane"/>
    <property type="evidence" value="ECO:0007669"/>
    <property type="project" value="TreeGrafter"/>
</dbReference>
<dbReference type="AlphaFoldDB" id="A0A1T0BBR0"/>
<reference evidence="8 9" key="1">
    <citation type="submission" date="2017-02" db="EMBL/GenBank/DDBJ databases">
        <title>Draft genome sequence of Haemophilus felis CCUG 31170 type strain.</title>
        <authorList>
            <person name="Engstrom-Jakobsson H."/>
            <person name="Salva-Serra F."/>
            <person name="Thorell K."/>
            <person name="Gonzales-Siles L."/>
            <person name="Karlsson R."/>
            <person name="Boulund F."/>
            <person name="Engstrand L."/>
            <person name="Kristiansson E."/>
            <person name="Moore E."/>
        </authorList>
    </citation>
    <scope>NUCLEOTIDE SEQUENCE [LARGE SCALE GENOMIC DNA]</scope>
    <source>
        <strain evidence="8 9">CCUG 31170</strain>
    </source>
</reference>
<organism evidence="8 9">
    <name type="scientific">[Haemophilus] felis</name>
    <dbReference type="NCBI Taxonomy" id="123822"/>
    <lineage>
        <taxon>Bacteria</taxon>
        <taxon>Pseudomonadati</taxon>
        <taxon>Pseudomonadota</taxon>
        <taxon>Gammaproteobacteria</taxon>
        <taxon>Pasteurellales</taxon>
        <taxon>Pasteurellaceae</taxon>
    </lineage>
</organism>
<keyword evidence="4" id="KW-0813">Transport</keyword>
<dbReference type="InterPro" id="IPR017911">
    <property type="entry name" value="MacB-like_ATP-bd"/>
</dbReference>
<dbReference type="PANTHER" id="PTHR24220">
    <property type="entry name" value="IMPORT ATP-BINDING PROTEIN"/>
    <property type="match status" value="1"/>
</dbReference>
<evidence type="ECO:0000256" key="4">
    <source>
        <dbReference type="ARBA" id="ARBA00022448"/>
    </source>
</evidence>
<dbReference type="SUPFAM" id="SSF52540">
    <property type="entry name" value="P-loop containing nucleoside triphosphate hydrolases"/>
    <property type="match status" value="1"/>
</dbReference>
<name>A0A1T0BBR0_9PAST</name>
<feature type="domain" description="ABC transporter" evidence="7">
    <location>
        <begin position="2"/>
        <end position="216"/>
    </location>
</feature>
<dbReference type="CDD" id="cd03255">
    <property type="entry name" value="ABC_MJ0796_LolCDE_FtsE"/>
    <property type="match status" value="1"/>
</dbReference>
<evidence type="ECO:0000256" key="3">
    <source>
        <dbReference type="ARBA" id="ARBA00020019"/>
    </source>
</evidence>
<keyword evidence="9" id="KW-1185">Reference proteome</keyword>
<keyword evidence="8" id="KW-0131">Cell cycle</keyword>
<evidence type="ECO:0000256" key="2">
    <source>
        <dbReference type="ARBA" id="ARBA00005417"/>
    </source>
</evidence>
<evidence type="ECO:0000256" key="1">
    <source>
        <dbReference type="ARBA" id="ARBA00002579"/>
    </source>
</evidence>
<dbReference type="InterPro" id="IPR003439">
    <property type="entry name" value="ABC_transporter-like_ATP-bd"/>
</dbReference>
<dbReference type="InterPro" id="IPR003593">
    <property type="entry name" value="AAA+_ATPase"/>
</dbReference>